<evidence type="ECO:0000313" key="3">
    <source>
        <dbReference type="Proteomes" id="UP001501536"/>
    </source>
</evidence>
<accession>A0ABP7CN15</accession>
<keyword evidence="3" id="KW-1185">Reference proteome</keyword>
<evidence type="ECO:0000256" key="1">
    <source>
        <dbReference type="SAM" id="MobiDB-lite"/>
    </source>
</evidence>
<feature type="compositionally biased region" description="Basic and acidic residues" evidence="1">
    <location>
        <begin position="1"/>
        <end position="45"/>
    </location>
</feature>
<sequence>MEIRSKHRVDAEKKAGDLRNKESKKRAEADKARQEASKSKNDSTVRSKLSLAAQRDKEAAAAGKEANRWQTKASGYAKQELEFQSRLRKAEVSEVNAAERKRRREEVTAARRTATEKAEAHARLARTERIVGDALREIRAPKPEKLRVLLLGAASEGDLRVGREQKRIRTAVDSALHRDSIELDVRPAATIADLLDGIIRFRPHIVHFSGHSNEDLIVFEYENDSPHKGHPVTAEAFLHALVAADEPPLLVLLNACKSAAQIDQLVQEAVPFAVGMADSIADGDAINYAAQFYASIANGQSVRSAHMAGQVALELAGLDGAELPTLAFAPGVDPGEAILVKAQL</sequence>
<gene>
    <name evidence="2" type="ORF">GCM10022377_00320</name>
</gene>
<reference evidence="3" key="1">
    <citation type="journal article" date="2019" name="Int. J. Syst. Evol. Microbiol.">
        <title>The Global Catalogue of Microorganisms (GCM) 10K type strain sequencing project: providing services to taxonomists for standard genome sequencing and annotation.</title>
        <authorList>
            <consortium name="The Broad Institute Genomics Platform"/>
            <consortium name="The Broad Institute Genome Sequencing Center for Infectious Disease"/>
            <person name="Wu L."/>
            <person name="Ma J."/>
        </authorList>
    </citation>
    <scope>NUCLEOTIDE SEQUENCE [LARGE SCALE GENOMIC DNA]</scope>
    <source>
        <strain evidence="3">JCM 16961</strain>
    </source>
</reference>
<dbReference type="RefSeq" id="WP_344878239.1">
    <property type="nucleotide sequence ID" value="NZ_BAABCJ010000001.1"/>
</dbReference>
<protein>
    <submittedName>
        <fullName evidence="2">CHAT domain-containing protein</fullName>
    </submittedName>
</protein>
<dbReference type="EMBL" id="BAABCJ010000001">
    <property type="protein sequence ID" value="GAA3691902.1"/>
    <property type="molecule type" value="Genomic_DNA"/>
</dbReference>
<dbReference type="Proteomes" id="UP001501536">
    <property type="component" value="Unassembled WGS sequence"/>
</dbReference>
<comment type="caution">
    <text evidence="2">The sequence shown here is derived from an EMBL/GenBank/DDBJ whole genome shotgun (WGS) entry which is preliminary data.</text>
</comment>
<feature type="region of interest" description="Disordered" evidence="1">
    <location>
        <begin position="1"/>
        <end position="72"/>
    </location>
</feature>
<evidence type="ECO:0000313" key="2">
    <source>
        <dbReference type="EMBL" id="GAA3691902.1"/>
    </source>
</evidence>
<organism evidence="2 3">
    <name type="scientific">Zhihengliuella alba</name>
    <dbReference type="NCBI Taxonomy" id="547018"/>
    <lineage>
        <taxon>Bacteria</taxon>
        <taxon>Bacillati</taxon>
        <taxon>Actinomycetota</taxon>
        <taxon>Actinomycetes</taxon>
        <taxon>Micrococcales</taxon>
        <taxon>Micrococcaceae</taxon>
        <taxon>Zhihengliuella</taxon>
    </lineage>
</organism>
<name>A0ABP7CN15_9MICC</name>
<proteinExistence type="predicted"/>